<dbReference type="PANTHER" id="PTHR13847:SF289">
    <property type="entry name" value="GLYCINE OXIDASE"/>
    <property type="match status" value="1"/>
</dbReference>
<dbReference type="SUPFAM" id="SSF54373">
    <property type="entry name" value="FAD-linked reductases, C-terminal domain"/>
    <property type="match status" value="1"/>
</dbReference>
<evidence type="ECO:0000256" key="1">
    <source>
        <dbReference type="ARBA" id="ARBA00023002"/>
    </source>
</evidence>
<organism evidence="3 4">
    <name type="scientific">Ktedonobacter robiniae</name>
    <dbReference type="NCBI Taxonomy" id="2778365"/>
    <lineage>
        <taxon>Bacteria</taxon>
        <taxon>Bacillati</taxon>
        <taxon>Chloroflexota</taxon>
        <taxon>Ktedonobacteria</taxon>
        <taxon>Ktedonobacterales</taxon>
        <taxon>Ktedonobacteraceae</taxon>
        <taxon>Ktedonobacter</taxon>
    </lineage>
</organism>
<gene>
    <name evidence="3" type="ORF">KSB_37750</name>
</gene>
<reference evidence="3 4" key="1">
    <citation type="journal article" date="2021" name="Int. J. Syst. Evol. Microbiol.">
        <title>Reticulibacter mediterranei gen. nov., sp. nov., within the new family Reticulibacteraceae fam. nov., and Ktedonospora formicarum gen. nov., sp. nov., Ktedonobacter robiniae sp. nov., Dictyobacter formicarum sp. nov. and Dictyobacter arantiisoli sp. nov., belonging to the class Ktedonobacteria.</title>
        <authorList>
            <person name="Yabe S."/>
            <person name="Zheng Y."/>
            <person name="Wang C.M."/>
            <person name="Sakai Y."/>
            <person name="Abe K."/>
            <person name="Yokota A."/>
            <person name="Donadio S."/>
            <person name="Cavaletti L."/>
            <person name="Monciardini P."/>
        </authorList>
    </citation>
    <scope>NUCLEOTIDE SEQUENCE [LARGE SCALE GENOMIC DNA]</scope>
    <source>
        <strain evidence="3 4">SOSP1-30</strain>
    </source>
</reference>
<sequence length="252" mass="27679">MYWLTGDEAREQEPLLDPHIQAAIHTPEESQVKAPQVVQAYYQAAKRLGAIFYPHEEVIGFQHHDSQVTEVVTASQSISCKYLIITAGSWAAQCGEWLNLNIPVTPLKGEIISYCQPTHQLRHIIFGEGAYLAPKGESIIVGATKADTGFDTQVTEKGIAWLQNATAKLIPSLAQSTFTSSWAGLRPKTPDTRPILGPAPQWKNVILATGHNSVGIILSAITGKITTEIIVKNHMSQIIKPFTLQRFNEKSS</sequence>
<name>A0ABQ3USF0_9CHLR</name>
<evidence type="ECO:0000259" key="2">
    <source>
        <dbReference type="Pfam" id="PF01266"/>
    </source>
</evidence>
<dbReference type="PANTHER" id="PTHR13847">
    <property type="entry name" value="SARCOSINE DEHYDROGENASE-RELATED"/>
    <property type="match status" value="1"/>
</dbReference>
<dbReference type="SUPFAM" id="SSF51905">
    <property type="entry name" value="FAD/NAD(P)-binding domain"/>
    <property type="match status" value="1"/>
</dbReference>
<comment type="caution">
    <text evidence="3">The sequence shown here is derived from an EMBL/GenBank/DDBJ whole genome shotgun (WGS) entry which is preliminary data.</text>
</comment>
<dbReference type="Gene3D" id="3.30.9.10">
    <property type="entry name" value="D-Amino Acid Oxidase, subunit A, domain 2"/>
    <property type="match status" value="1"/>
</dbReference>
<dbReference type="InterPro" id="IPR006076">
    <property type="entry name" value="FAD-dep_OxRdtase"/>
</dbReference>
<dbReference type="EMBL" id="BNJG01000001">
    <property type="protein sequence ID" value="GHO55300.1"/>
    <property type="molecule type" value="Genomic_DNA"/>
</dbReference>
<keyword evidence="1" id="KW-0560">Oxidoreductase</keyword>
<evidence type="ECO:0000313" key="3">
    <source>
        <dbReference type="EMBL" id="GHO55300.1"/>
    </source>
</evidence>
<feature type="domain" description="FAD dependent oxidoreductase" evidence="2">
    <location>
        <begin position="3"/>
        <end position="228"/>
    </location>
</feature>
<accession>A0ABQ3USF0</accession>
<evidence type="ECO:0000313" key="4">
    <source>
        <dbReference type="Proteomes" id="UP000654345"/>
    </source>
</evidence>
<protein>
    <recommendedName>
        <fullName evidence="2">FAD dependent oxidoreductase domain-containing protein</fullName>
    </recommendedName>
</protein>
<dbReference type="Gene3D" id="3.50.50.60">
    <property type="entry name" value="FAD/NAD(P)-binding domain"/>
    <property type="match status" value="1"/>
</dbReference>
<dbReference type="Pfam" id="PF01266">
    <property type="entry name" value="DAO"/>
    <property type="match status" value="1"/>
</dbReference>
<keyword evidence="4" id="KW-1185">Reference proteome</keyword>
<dbReference type="InterPro" id="IPR036188">
    <property type="entry name" value="FAD/NAD-bd_sf"/>
</dbReference>
<proteinExistence type="predicted"/>
<dbReference type="Proteomes" id="UP000654345">
    <property type="component" value="Unassembled WGS sequence"/>
</dbReference>